<gene>
    <name evidence="3" type="primary">lcfB_3</name>
    <name evidence="4" type="synonym">lcfB_1</name>
    <name evidence="4" type="ORF">CCUG60883_01782</name>
    <name evidence="3" type="ORF">CCUG60885_01524</name>
</gene>
<dbReference type="Gene3D" id="3.30.300.30">
    <property type="match status" value="1"/>
</dbReference>
<dbReference type="InterPro" id="IPR045851">
    <property type="entry name" value="AMP-bd_C_sf"/>
</dbReference>
<dbReference type="Proteomes" id="UP000295685">
    <property type="component" value="Unassembled WGS sequence"/>
</dbReference>
<evidence type="ECO:0000313" key="5">
    <source>
        <dbReference type="Proteomes" id="UP000294844"/>
    </source>
</evidence>
<dbReference type="PANTHER" id="PTHR43767">
    <property type="entry name" value="LONG-CHAIN-FATTY-ACID--COA LIGASE"/>
    <property type="match status" value="1"/>
</dbReference>
<organism evidence="3 6">
    <name type="scientific">Mycobacteroides salmoniphilum</name>
    <dbReference type="NCBI Taxonomy" id="404941"/>
    <lineage>
        <taxon>Bacteria</taxon>
        <taxon>Bacillati</taxon>
        <taxon>Actinomycetota</taxon>
        <taxon>Actinomycetes</taxon>
        <taxon>Mycobacteriales</taxon>
        <taxon>Mycobacteriaceae</taxon>
        <taxon>Mycobacteroides</taxon>
    </lineage>
</organism>
<evidence type="ECO:0000313" key="4">
    <source>
        <dbReference type="EMBL" id="TEA04489.1"/>
    </source>
</evidence>
<dbReference type="InterPro" id="IPR050237">
    <property type="entry name" value="ATP-dep_AMP-bd_enzyme"/>
</dbReference>
<dbReference type="SUPFAM" id="SSF56801">
    <property type="entry name" value="Acetyl-CoA synthetase-like"/>
    <property type="match status" value="1"/>
</dbReference>
<dbReference type="AlphaFoldDB" id="A0A4R8SEY8"/>
<sequence length="512" mass="56030" precursor="true">MYPGTHAAQFPDKPAVVMAASGTTLTYGELDEQSRRLARHWYDSGLRTGDHVALLSDNVPEVFVVYWAALRSGLYVTAVNHHLAPAEISYIINDSGSTALVAAAGVREQAAAILGDIPAVKQRLAFGGDVTGYDSYEDALTGAAHEPLPSQPAGSDMLYSSGTTGRPKGIKVPLADRQVDEPNPLSMLFAHLYGFDADTVYLSPAPTYHAAPLRFSGFVQSMGGTVVVMERFDPEAALAAIERYRITHSQWVPTMFVRMLKLPREIREQHDVSTLKVAIHAAAPCPVEVKHSMIDWWGPILYEYYSSTEGNGVTFIDCENWLKRPGSVGSPALGVLHICNEEGAELPAGEAGLVYFERDELPFAYHNDDEKTRSACHPEHSAWTTTGDIGYVDEDGFLFLTDRKAFMIISGGVNIYPQEIENSLALHPAVLDVAVIGVPDAEMGESVKAVVQPADSSADQETLAAELTEFLRERIARYKVPRSFDFTDTLPRTPTGKLAKGLLRQKYWEGTR</sequence>
<dbReference type="Proteomes" id="UP000294844">
    <property type="component" value="Unassembled WGS sequence"/>
</dbReference>
<dbReference type="Gene3D" id="3.40.50.12780">
    <property type="entry name" value="N-terminal domain of ligase-like"/>
    <property type="match status" value="1"/>
</dbReference>
<evidence type="ECO:0000259" key="2">
    <source>
        <dbReference type="Pfam" id="PF13193"/>
    </source>
</evidence>
<dbReference type="GO" id="GO:0004467">
    <property type="term" value="F:long-chain fatty acid-CoA ligase activity"/>
    <property type="evidence" value="ECO:0007669"/>
    <property type="project" value="UniProtKB-EC"/>
</dbReference>
<accession>A0A4R8SEY8</accession>
<evidence type="ECO:0000259" key="1">
    <source>
        <dbReference type="Pfam" id="PF00501"/>
    </source>
</evidence>
<dbReference type="InterPro" id="IPR042099">
    <property type="entry name" value="ANL_N_sf"/>
</dbReference>
<dbReference type="Pfam" id="PF13193">
    <property type="entry name" value="AMP-binding_C"/>
    <property type="match status" value="1"/>
</dbReference>
<evidence type="ECO:0000313" key="6">
    <source>
        <dbReference type="Proteomes" id="UP000295685"/>
    </source>
</evidence>
<dbReference type="InterPro" id="IPR000873">
    <property type="entry name" value="AMP-dep_synth/lig_dom"/>
</dbReference>
<dbReference type="PANTHER" id="PTHR43767:SF7">
    <property type="entry name" value="MEDIUM_LONG-CHAIN-FATTY-ACID--COA LIGASE FADD8"/>
    <property type="match status" value="1"/>
</dbReference>
<protein>
    <submittedName>
        <fullName evidence="3">Long-chain-fatty-acid--CoA ligase</fullName>
        <ecNumber evidence="3">6.2.1.3</ecNumber>
    </submittedName>
</protein>
<dbReference type="EMBL" id="PECM01000008">
    <property type="protein sequence ID" value="TEA04489.1"/>
    <property type="molecule type" value="Genomic_DNA"/>
</dbReference>
<dbReference type="OrthoDB" id="9803968at2"/>
<dbReference type="RefSeq" id="WP_134145634.1">
    <property type="nucleotide sequence ID" value="NZ_PECK01000003.1"/>
</dbReference>
<name>A0A4R8SEY8_9MYCO</name>
<evidence type="ECO:0000313" key="3">
    <source>
        <dbReference type="EMBL" id="TDZ95393.1"/>
    </source>
</evidence>
<dbReference type="Pfam" id="PF00501">
    <property type="entry name" value="AMP-binding"/>
    <property type="match status" value="1"/>
</dbReference>
<comment type="caution">
    <text evidence="3">The sequence shown here is derived from an EMBL/GenBank/DDBJ whole genome shotgun (WGS) entry which is preliminary data.</text>
</comment>
<dbReference type="EC" id="6.2.1.3" evidence="3"/>
<dbReference type="InterPro" id="IPR025110">
    <property type="entry name" value="AMP-bd_C"/>
</dbReference>
<dbReference type="PROSITE" id="PS00455">
    <property type="entry name" value="AMP_BINDING"/>
    <property type="match status" value="1"/>
</dbReference>
<keyword evidence="3" id="KW-0436">Ligase</keyword>
<proteinExistence type="predicted"/>
<feature type="domain" description="AMP-dependent synthetase/ligase" evidence="1">
    <location>
        <begin position="6"/>
        <end position="357"/>
    </location>
</feature>
<keyword evidence="5" id="KW-1185">Reference proteome</keyword>
<feature type="domain" description="AMP-binding enzyme C-terminal" evidence="2">
    <location>
        <begin position="419"/>
        <end position="497"/>
    </location>
</feature>
<reference evidence="5 6" key="1">
    <citation type="journal article" date="2019" name="Sci. Rep.">
        <title>Extended insight into the Mycobacterium chelonae-abscessus complex through whole genome sequencing of Mycobacterium salmoniphilum outbreak and Mycobacterium salmoniphilum-like strains.</title>
        <authorList>
            <person name="Behra P.R.K."/>
            <person name="Das S."/>
            <person name="Pettersson B.M.F."/>
            <person name="Shirreff L."/>
            <person name="DuCote T."/>
            <person name="Jacobsson K.G."/>
            <person name="Ennis D.G."/>
            <person name="Kirsebom L.A."/>
        </authorList>
    </citation>
    <scope>NUCLEOTIDE SEQUENCE [LARGE SCALE GENOMIC DNA]</scope>
    <source>
        <strain evidence="4 5">CCUG 60883</strain>
        <strain evidence="3 6">CCUG 60885</strain>
    </source>
</reference>
<dbReference type="EMBL" id="PECK01000003">
    <property type="protein sequence ID" value="TDZ95393.1"/>
    <property type="molecule type" value="Genomic_DNA"/>
</dbReference>
<dbReference type="InterPro" id="IPR020845">
    <property type="entry name" value="AMP-binding_CS"/>
</dbReference>